<evidence type="ECO:0000313" key="2">
    <source>
        <dbReference type="Proteomes" id="UP001300261"/>
    </source>
</evidence>
<dbReference type="RefSeq" id="WP_265961797.1">
    <property type="nucleotide sequence ID" value="NZ_JAPEVI010000003.1"/>
</dbReference>
<proteinExistence type="predicted"/>
<reference evidence="1 2" key="1">
    <citation type="journal article" date="2016" name="Int. J. Syst. Evol. Microbiol.">
        <title>Labrenzia salina sp. nov., isolated from the rhizosphere of the halophyte Arthrocnemum macrostachyum.</title>
        <authorList>
            <person name="Camacho M."/>
            <person name="Redondo-Gomez S."/>
            <person name="Rodriguez-Llorente I."/>
            <person name="Rohde M."/>
            <person name="Sproer C."/>
            <person name="Schumann P."/>
            <person name="Klenk H.P."/>
            <person name="Montero-Calasanz M.D.C."/>
        </authorList>
    </citation>
    <scope>NUCLEOTIDE SEQUENCE [LARGE SCALE GENOMIC DNA]</scope>
    <source>
        <strain evidence="1 2">DSM 29163</strain>
    </source>
</reference>
<evidence type="ECO:0000313" key="1">
    <source>
        <dbReference type="EMBL" id="MCX2722094.1"/>
    </source>
</evidence>
<protein>
    <submittedName>
        <fullName evidence="1">Uncharacterized protein</fullName>
    </submittedName>
</protein>
<dbReference type="Proteomes" id="UP001300261">
    <property type="component" value="Unassembled WGS sequence"/>
</dbReference>
<organism evidence="1 2">
    <name type="scientific">Roseibium salinum</name>
    <dbReference type="NCBI Taxonomy" id="1604349"/>
    <lineage>
        <taxon>Bacteria</taxon>
        <taxon>Pseudomonadati</taxon>
        <taxon>Pseudomonadota</taxon>
        <taxon>Alphaproteobacteria</taxon>
        <taxon>Hyphomicrobiales</taxon>
        <taxon>Stappiaceae</taxon>
        <taxon>Roseibium</taxon>
    </lineage>
</organism>
<gene>
    <name evidence="1" type="ORF">ON753_06695</name>
</gene>
<dbReference type="EMBL" id="JAPEVI010000003">
    <property type="protein sequence ID" value="MCX2722094.1"/>
    <property type="molecule type" value="Genomic_DNA"/>
</dbReference>
<sequence>MKVPKMADGKAPNTSLPPDYLDRLLKILANLPKRSLQSRKVINTIVEFLRKVQGTALAKKQYVEIWDQIWAASTSSPSEDREISDPVGYAINDPAGKLTEDLLKYLWPKDAKVNGGISSDLANRLKKIVQRTDHSAIDASSVIVASRAEVLHAVAPEFTKQDILPLFRWDTNPSAAAYWSAFLWPARISPDLFKLLEADCLTALRRPDQFEERTYEHLCQLFLLASMEFKAVDEKIVREILDEIGTKGLEYMSSFLRHRMLNSKEDAASYWIQTIKPWIELHWPRDEARQSSHTRADFAMVATYSNECFPRALHWLENNGLLGETPSASTILYSLKDRGGKTHKDFKDSAMLPERFPEEVLHLLWITRPFQWEHGQAREILDRILSCKPELEKSIEYQDIAEMTS</sequence>
<accession>A0ABT3QYS0</accession>
<name>A0ABT3QYS0_9HYPH</name>
<comment type="caution">
    <text evidence="1">The sequence shown here is derived from an EMBL/GenBank/DDBJ whole genome shotgun (WGS) entry which is preliminary data.</text>
</comment>
<keyword evidence="2" id="KW-1185">Reference proteome</keyword>